<protein>
    <submittedName>
        <fullName evidence="2">Uncharacterized protein</fullName>
    </submittedName>
</protein>
<evidence type="ECO:0000313" key="2">
    <source>
        <dbReference type="EMBL" id="KAI1514249.1"/>
    </source>
</evidence>
<evidence type="ECO:0000256" key="1">
    <source>
        <dbReference type="SAM" id="MobiDB-lite"/>
    </source>
</evidence>
<organism evidence="2 3">
    <name type="scientific">Pyrenophora tritici-repentis</name>
    <dbReference type="NCBI Taxonomy" id="45151"/>
    <lineage>
        <taxon>Eukaryota</taxon>
        <taxon>Fungi</taxon>
        <taxon>Dikarya</taxon>
        <taxon>Ascomycota</taxon>
        <taxon>Pezizomycotina</taxon>
        <taxon>Dothideomycetes</taxon>
        <taxon>Pleosporomycetidae</taxon>
        <taxon>Pleosporales</taxon>
        <taxon>Pleosporineae</taxon>
        <taxon>Pleosporaceae</taxon>
        <taxon>Pyrenophora</taxon>
    </lineage>
</organism>
<gene>
    <name evidence="2" type="ORF">Ptr86124_006879</name>
</gene>
<dbReference type="Proteomes" id="UP000249757">
    <property type="component" value="Unassembled WGS sequence"/>
</dbReference>
<dbReference type="AlphaFoldDB" id="A0A317A5D3"/>
<reference evidence="3" key="1">
    <citation type="journal article" date="2022" name="Microb. Genom.">
        <title>A global pangenome for the wheat fungal pathogen Pyrenophora tritici-repentis and prediction of effector protein structural homology.</title>
        <authorList>
            <person name="Moolhuijzen P.M."/>
            <person name="See P.T."/>
            <person name="Shi G."/>
            <person name="Powell H.R."/>
            <person name="Cockram J."/>
            <person name="Jorgensen L.N."/>
            <person name="Benslimane H."/>
            <person name="Strelkov S.E."/>
            <person name="Turner J."/>
            <person name="Liu Z."/>
            <person name="Moffat C.S."/>
        </authorList>
    </citation>
    <scope>NUCLEOTIDE SEQUENCE [LARGE SCALE GENOMIC DNA]</scope>
</reference>
<name>A0A317A5D3_9PLEO</name>
<sequence>MEPPTSSPSSQVNKFFRNLFRFRAPTQLPERNDNALVPSSPSPKDTTTSKLVIGTLFDINSQLMTSLVSIRSQYRGQREQMRQLRHQHDNLSSKYYHTRSQHKRDIQARDYNRERQLHQLRMEHRMSVLDIKLDFNRERETHRQALVDVRKEVEAECAEAIRARDERIEVLEGEVGVYERIMRALEGIQGLEWVRSVGVGIVRRAKKEERRMRLRVEGRDV</sequence>
<comment type="caution">
    <text evidence="2">The sequence shown here is derived from an EMBL/GenBank/DDBJ whole genome shotgun (WGS) entry which is preliminary data.</text>
</comment>
<feature type="compositionally biased region" description="Low complexity" evidence="1">
    <location>
        <begin position="38"/>
        <end position="48"/>
    </location>
</feature>
<feature type="region of interest" description="Disordered" evidence="1">
    <location>
        <begin position="27"/>
        <end position="48"/>
    </location>
</feature>
<proteinExistence type="predicted"/>
<keyword evidence="3" id="KW-1185">Reference proteome</keyword>
<dbReference type="EMBL" id="NRDI02000008">
    <property type="protein sequence ID" value="KAI1514249.1"/>
    <property type="molecule type" value="Genomic_DNA"/>
</dbReference>
<evidence type="ECO:0000313" key="3">
    <source>
        <dbReference type="Proteomes" id="UP000249757"/>
    </source>
</evidence>
<accession>A0A317A5D3</accession>